<feature type="domain" description="HTH araC/xylS-type" evidence="7">
    <location>
        <begin position="286"/>
        <end position="385"/>
    </location>
</feature>
<dbReference type="Gene3D" id="1.10.10.60">
    <property type="entry name" value="Homeodomain-like"/>
    <property type="match status" value="1"/>
</dbReference>
<evidence type="ECO:0000256" key="5">
    <source>
        <dbReference type="SAM" id="MobiDB-lite"/>
    </source>
</evidence>
<keyword evidence="2" id="KW-0238">DNA-binding</keyword>
<accession>A0A545UCA8</accession>
<evidence type="ECO:0000256" key="2">
    <source>
        <dbReference type="ARBA" id="ARBA00023125"/>
    </source>
</evidence>
<feature type="transmembrane region" description="Helical" evidence="6">
    <location>
        <begin position="12"/>
        <end position="30"/>
    </location>
</feature>
<dbReference type="GO" id="GO:0003700">
    <property type="term" value="F:DNA-binding transcription factor activity"/>
    <property type="evidence" value="ECO:0007669"/>
    <property type="project" value="InterPro"/>
</dbReference>
<keyword evidence="6" id="KW-0812">Transmembrane</keyword>
<feature type="compositionally biased region" description="Basic and acidic residues" evidence="5">
    <location>
        <begin position="391"/>
        <end position="406"/>
    </location>
</feature>
<dbReference type="PANTHER" id="PTHR43280">
    <property type="entry name" value="ARAC-FAMILY TRANSCRIPTIONAL REGULATOR"/>
    <property type="match status" value="1"/>
</dbReference>
<sequence>MQITSRKLTRKVEVKLLLLGICLSTAAFWMSFDWVQVGRITIDRASAEQIYFPLLVVICAIFFITTLFMAATFVKNLLVTTPARLLINFSKENQNCKEQPIFYKSHASLKQQQTFQNEIPKNSPGKHVLVIDTNDSNHNLQRILTPYYFITVTYNSQEGLKAIKNFPIDLIIVDLKPTDSDTIQAFQKIKQKSDLFHIPLIAILSDNDEYRDAPITKKISGINTINSLKKSKVSTELILLIDSLQSTNQKKPKGTNSEKELSLTRLDIKYPKTIGLIDDYQVKFLNRVVTTLERHYSETDFTTEKFAALLNVTSRTLQRRLKSLTGHSPKNAINLWRIKKAAGMITEGTETMDNIIGKTGFNSRSNFYRCFKTHIGTSPLKYQENNVSGKQKTEAVDSIEKPLTEH</sequence>
<dbReference type="OrthoDB" id="9814125at2"/>
<keyword evidence="10" id="KW-1185">Reference proteome</keyword>
<dbReference type="InterPro" id="IPR018060">
    <property type="entry name" value="HTH_AraC"/>
</dbReference>
<dbReference type="SUPFAM" id="SSF46689">
    <property type="entry name" value="Homeodomain-like"/>
    <property type="match status" value="1"/>
</dbReference>
<name>A0A545UCA8_9GAMM</name>
<protein>
    <submittedName>
        <fullName evidence="9">Response regulator transcription factor</fullName>
    </submittedName>
</protein>
<dbReference type="SUPFAM" id="SSF52172">
    <property type="entry name" value="CheY-like"/>
    <property type="match status" value="1"/>
</dbReference>
<dbReference type="RefSeq" id="WP_142932093.1">
    <property type="nucleotide sequence ID" value="NZ_ML660165.1"/>
</dbReference>
<keyword evidence="6" id="KW-1133">Transmembrane helix</keyword>
<dbReference type="Proteomes" id="UP000315439">
    <property type="component" value="Unassembled WGS sequence"/>
</dbReference>
<dbReference type="AlphaFoldDB" id="A0A545UCA8"/>
<evidence type="ECO:0000313" key="10">
    <source>
        <dbReference type="Proteomes" id="UP000315439"/>
    </source>
</evidence>
<dbReference type="SMART" id="SM00342">
    <property type="entry name" value="HTH_ARAC"/>
    <property type="match status" value="1"/>
</dbReference>
<organism evidence="9 10">
    <name type="scientific">Aliikangiella coralliicola</name>
    <dbReference type="NCBI Taxonomy" id="2592383"/>
    <lineage>
        <taxon>Bacteria</taxon>
        <taxon>Pseudomonadati</taxon>
        <taxon>Pseudomonadota</taxon>
        <taxon>Gammaproteobacteria</taxon>
        <taxon>Oceanospirillales</taxon>
        <taxon>Pleioneaceae</taxon>
        <taxon>Aliikangiella</taxon>
    </lineage>
</organism>
<dbReference type="PANTHER" id="PTHR43280:SF2">
    <property type="entry name" value="HTH-TYPE TRANSCRIPTIONAL REGULATOR EXSA"/>
    <property type="match status" value="1"/>
</dbReference>
<evidence type="ECO:0000256" key="4">
    <source>
        <dbReference type="PROSITE-ProRule" id="PRU00169"/>
    </source>
</evidence>
<comment type="caution">
    <text evidence="9">The sequence shown here is derived from an EMBL/GenBank/DDBJ whole genome shotgun (WGS) entry which is preliminary data.</text>
</comment>
<dbReference type="EMBL" id="VIKS01000009">
    <property type="protein sequence ID" value="TQV87097.1"/>
    <property type="molecule type" value="Genomic_DNA"/>
</dbReference>
<keyword evidence="4" id="KW-0597">Phosphoprotein</keyword>
<dbReference type="CDD" id="cd00156">
    <property type="entry name" value="REC"/>
    <property type="match status" value="1"/>
</dbReference>
<dbReference type="InterPro" id="IPR009057">
    <property type="entry name" value="Homeodomain-like_sf"/>
</dbReference>
<feature type="domain" description="Response regulatory" evidence="8">
    <location>
        <begin position="126"/>
        <end position="245"/>
    </location>
</feature>
<evidence type="ECO:0000256" key="6">
    <source>
        <dbReference type="SAM" id="Phobius"/>
    </source>
</evidence>
<evidence type="ECO:0000259" key="7">
    <source>
        <dbReference type="PROSITE" id="PS01124"/>
    </source>
</evidence>
<dbReference type="InterPro" id="IPR001789">
    <property type="entry name" value="Sig_transdc_resp-reg_receiver"/>
</dbReference>
<feature type="modified residue" description="4-aspartylphosphate" evidence="4">
    <location>
        <position position="174"/>
    </location>
</feature>
<keyword evidence="3" id="KW-0804">Transcription</keyword>
<reference evidence="9 10" key="1">
    <citation type="submission" date="2019-07" db="EMBL/GenBank/DDBJ databases">
        <title>Draft genome for Aliikangiella sp. M105.</title>
        <authorList>
            <person name="Wang G."/>
        </authorList>
    </citation>
    <scope>NUCLEOTIDE SEQUENCE [LARGE SCALE GENOMIC DNA]</scope>
    <source>
        <strain evidence="9 10">M105</strain>
    </source>
</reference>
<proteinExistence type="predicted"/>
<dbReference type="Gene3D" id="3.40.50.2300">
    <property type="match status" value="1"/>
</dbReference>
<gene>
    <name evidence="9" type="ORF">FLL46_14930</name>
</gene>
<keyword evidence="6" id="KW-0472">Membrane</keyword>
<feature type="transmembrane region" description="Helical" evidence="6">
    <location>
        <begin position="50"/>
        <end position="74"/>
    </location>
</feature>
<dbReference type="Pfam" id="PF12833">
    <property type="entry name" value="HTH_18"/>
    <property type="match status" value="1"/>
</dbReference>
<dbReference type="InterPro" id="IPR011006">
    <property type="entry name" value="CheY-like_superfamily"/>
</dbReference>
<evidence type="ECO:0000259" key="8">
    <source>
        <dbReference type="PROSITE" id="PS50110"/>
    </source>
</evidence>
<feature type="region of interest" description="Disordered" evidence="5">
    <location>
        <begin position="384"/>
        <end position="406"/>
    </location>
</feature>
<evidence type="ECO:0000256" key="1">
    <source>
        <dbReference type="ARBA" id="ARBA00023015"/>
    </source>
</evidence>
<keyword evidence="1" id="KW-0805">Transcription regulation</keyword>
<dbReference type="GO" id="GO:0043565">
    <property type="term" value="F:sequence-specific DNA binding"/>
    <property type="evidence" value="ECO:0007669"/>
    <property type="project" value="InterPro"/>
</dbReference>
<evidence type="ECO:0000313" key="9">
    <source>
        <dbReference type="EMBL" id="TQV87097.1"/>
    </source>
</evidence>
<dbReference type="PROSITE" id="PS01124">
    <property type="entry name" value="HTH_ARAC_FAMILY_2"/>
    <property type="match status" value="1"/>
</dbReference>
<evidence type="ECO:0000256" key="3">
    <source>
        <dbReference type="ARBA" id="ARBA00023163"/>
    </source>
</evidence>
<dbReference type="PROSITE" id="PS50110">
    <property type="entry name" value="RESPONSE_REGULATORY"/>
    <property type="match status" value="1"/>
</dbReference>
<dbReference type="GO" id="GO:0000160">
    <property type="term" value="P:phosphorelay signal transduction system"/>
    <property type="evidence" value="ECO:0007669"/>
    <property type="project" value="InterPro"/>
</dbReference>